<dbReference type="AlphaFoldDB" id="A0A167GLB3"/>
<feature type="domain" description="Alanine racemase C-terminal" evidence="8">
    <location>
        <begin position="260"/>
        <end position="392"/>
    </location>
</feature>
<protein>
    <recommendedName>
        <fullName evidence="5">Alanine racemase</fullName>
        <ecNumber evidence="5">5.1.1.1</ecNumber>
    </recommendedName>
</protein>
<comment type="similarity">
    <text evidence="5">Belongs to the alanine racemase family.</text>
</comment>
<dbReference type="InterPro" id="IPR000821">
    <property type="entry name" value="Ala_racemase"/>
</dbReference>
<dbReference type="GO" id="GO:0030170">
    <property type="term" value="F:pyridoxal phosphate binding"/>
    <property type="evidence" value="ECO:0007669"/>
    <property type="project" value="UniProtKB-UniRule"/>
</dbReference>
<keyword evidence="3 5" id="KW-0663">Pyridoxal phosphate</keyword>
<feature type="active site" description="Proton acceptor; specific for D-alanine" evidence="5">
    <location>
        <position position="51"/>
    </location>
</feature>
<dbReference type="GO" id="GO:0008784">
    <property type="term" value="F:alanine racemase activity"/>
    <property type="evidence" value="ECO:0007669"/>
    <property type="project" value="UniProtKB-UniRule"/>
</dbReference>
<evidence type="ECO:0000259" key="8">
    <source>
        <dbReference type="SMART" id="SM01005"/>
    </source>
</evidence>
<accession>A0A167GLB3</accession>
<gene>
    <name evidence="9" type="ORF">PNBC_01345</name>
</gene>
<feature type="modified residue" description="N6-(pyridoxal phosphate)lysine" evidence="5 6">
    <location>
        <position position="51"/>
    </location>
</feature>
<dbReference type="InterPro" id="IPR001608">
    <property type="entry name" value="Ala_racemase_N"/>
</dbReference>
<comment type="function">
    <text evidence="5">Catalyzes the interconversion of L-alanine and D-alanine. May also act on other amino acids.</text>
</comment>
<dbReference type="FunFam" id="3.20.20.10:FF:000002">
    <property type="entry name" value="Alanine racemase"/>
    <property type="match status" value="1"/>
</dbReference>
<dbReference type="Gene3D" id="2.40.37.10">
    <property type="entry name" value="Lyase, Ornithine Decarboxylase, Chain A, domain 1"/>
    <property type="match status" value="1"/>
</dbReference>
<dbReference type="RefSeq" id="WP_068654483.1">
    <property type="nucleotide sequence ID" value="NZ_CP017770.1"/>
</dbReference>
<feature type="binding site" evidence="5 7">
    <location>
        <position position="329"/>
    </location>
    <ligand>
        <name>substrate</name>
    </ligand>
</feature>
<dbReference type="PRINTS" id="PR00992">
    <property type="entry name" value="ALARACEMASE"/>
</dbReference>
<dbReference type="UniPathway" id="UPA00042">
    <property type="reaction ID" value="UER00497"/>
</dbReference>
<dbReference type="Gene3D" id="3.20.20.10">
    <property type="entry name" value="Alanine racemase"/>
    <property type="match status" value="1"/>
</dbReference>
<evidence type="ECO:0000313" key="10">
    <source>
        <dbReference type="Proteomes" id="UP000077134"/>
    </source>
</evidence>
<dbReference type="SUPFAM" id="SSF50621">
    <property type="entry name" value="Alanine racemase C-terminal domain-like"/>
    <property type="match status" value="1"/>
</dbReference>
<feature type="active site" description="Proton acceptor; specific for L-alanine" evidence="5">
    <location>
        <position position="281"/>
    </location>
</feature>
<comment type="caution">
    <text evidence="9">The sequence shown here is derived from an EMBL/GenBank/DDBJ whole genome shotgun (WGS) entry which is preliminary data.</text>
</comment>
<dbReference type="SUPFAM" id="SSF51419">
    <property type="entry name" value="PLP-binding barrel"/>
    <property type="match status" value="1"/>
</dbReference>
<dbReference type="PANTHER" id="PTHR30511:SF0">
    <property type="entry name" value="ALANINE RACEMASE, CATABOLIC-RELATED"/>
    <property type="match status" value="1"/>
</dbReference>
<comment type="pathway">
    <text evidence="5">Amino-acid biosynthesis; D-alanine biosynthesis; D-alanine from L-alanine: step 1/1.</text>
</comment>
<evidence type="ECO:0000256" key="7">
    <source>
        <dbReference type="PIRSR" id="PIRSR600821-52"/>
    </source>
</evidence>
<evidence type="ECO:0000256" key="1">
    <source>
        <dbReference type="ARBA" id="ARBA00000316"/>
    </source>
</evidence>
<dbReference type="GO" id="GO:0030632">
    <property type="term" value="P:D-alanine biosynthetic process"/>
    <property type="evidence" value="ECO:0007669"/>
    <property type="project" value="UniProtKB-UniRule"/>
</dbReference>
<dbReference type="STRING" id="1763538.LPB68_08265"/>
<evidence type="ECO:0000256" key="5">
    <source>
        <dbReference type="HAMAP-Rule" id="MF_01201"/>
    </source>
</evidence>
<dbReference type="InterPro" id="IPR020622">
    <property type="entry name" value="Ala_racemase_pyridoxalP-BS"/>
</dbReference>
<dbReference type="GO" id="GO:0005829">
    <property type="term" value="C:cytosol"/>
    <property type="evidence" value="ECO:0007669"/>
    <property type="project" value="TreeGrafter"/>
</dbReference>
<dbReference type="HAMAP" id="MF_01201">
    <property type="entry name" value="Ala_racemase"/>
    <property type="match status" value="1"/>
</dbReference>
<dbReference type="EC" id="5.1.1.1" evidence="5"/>
<dbReference type="Pfam" id="PF01168">
    <property type="entry name" value="Ala_racemase_N"/>
    <property type="match status" value="1"/>
</dbReference>
<dbReference type="NCBIfam" id="TIGR00492">
    <property type="entry name" value="alr"/>
    <property type="match status" value="1"/>
</dbReference>
<keyword evidence="4 5" id="KW-0413">Isomerase</keyword>
<evidence type="ECO:0000256" key="6">
    <source>
        <dbReference type="PIRSR" id="PIRSR600821-50"/>
    </source>
</evidence>
<dbReference type="InterPro" id="IPR029066">
    <property type="entry name" value="PLP-binding_barrel"/>
</dbReference>
<evidence type="ECO:0000313" key="9">
    <source>
        <dbReference type="EMBL" id="OAB77681.1"/>
    </source>
</evidence>
<sequence length="406" mass="44814">MTIAQTSEKVTVLLVNYRATTAEINLDYLHGNFQAFRSILPEEMMILACVKANAYGHGAVEVARELERLGADYLSVAFLDEALELRRAGISLPILILGYTAPEAIQDAWENDITVTLFTPEVLDAIGQLPVESIVRPLRVHIKIDTGMGRLGLFPGEEALSFIEKAFSTQGVLVEGLFTHYAKADEEDKSYTLVQYRRFQSVAEALGERGYEIPIIHTGNSATAIDMPHLSYNMVRIGISLYGLYPSDEVNLQTIALTPVLTLKTKLAYVKTLPAQWGISYGSRYVTDDNEVIGTLPIGYADGYSRMLSGQANVLIRGRRIPVVGTICMDQCMVSLQSFAEEAKEIQVGEEVVLIGQQSDECITADELASKLGTLHYEVICMLSARVPRHYIQGGILQHVVNPLLR</sequence>
<dbReference type="Proteomes" id="UP000077134">
    <property type="component" value="Unassembled WGS sequence"/>
</dbReference>
<organism evidence="9 10">
    <name type="scientific">Paenibacillus crassostreae</name>
    <dbReference type="NCBI Taxonomy" id="1763538"/>
    <lineage>
        <taxon>Bacteria</taxon>
        <taxon>Bacillati</taxon>
        <taxon>Bacillota</taxon>
        <taxon>Bacilli</taxon>
        <taxon>Bacillales</taxon>
        <taxon>Paenibacillaceae</taxon>
        <taxon>Paenibacillus</taxon>
    </lineage>
</organism>
<reference evidence="9 10" key="1">
    <citation type="submission" date="2016-02" db="EMBL/GenBank/DDBJ databases">
        <title>Paenibacillus sp. LPB0068, isolated from Crassostrea gigas.</title>
        <authorList>
            <person name="Shin S.-K."/>
            <person name="Yi H."/>
        </authorList>
    </citation>
    <scope>NUCLEOTIDE SEQUENCE [LARGE SCALE GENOMIC DNA]</scope>
    <source>
        <strain evidence="9 10">LPB0068</strain>
    </source>
</reference>
<keyword evidence="10" id="KW-1185">Reference proteome</keyword>
<dbReference type="InterPro" id="IPR009006">
    <property type="entry name" value="Ala_racemase/Decarboxylase_C"/>
</dbReference>
<dbReference type="CDD" id="cd00430">
    <property type="entry name" value="PLPDE_III_AR"/>
    <property type="match status" value="1"/>
</dbReference>
<dbReference type="KEGG" id="pcx:LPB68_08265"/>
<dbReference type="PROSITE" id="PS00395">
    <property type="entry name" value="ALANINE_RACEMASE"/>
    <property type="match status" value="1"/>
</dbReference>
<comment type="catalytic activity">
    <reaction evidence="1 5">
        <text>L-alanine = D-alanine</text>
        <dbReference type="Rhea" id="RHEA:20249"/>
        <dbReference type="ChEBI" id="CHEBI:57416"/>
        <dbReference type="ChEBI" id="CHEBI:57972"/>
        <dbReference type="EC" id="5.1.1.1"/>
    </reaction>
</comment>
<evidence type="ECO:0000256" key="3">
    <source>
        <dbReference type="ARBA" id="ARBA00022898"/>
    </source>
</evidence>
<dbReference type="InterPro" id="IPR011079">
    <property type="entry name" value="Ala_racemase_C"/>
</dbReference>
<dbReference type="EMBL" id="LSFN01000002">
    <property type="protein sequence ID" value="OAB77681.1"/>
    <property type="molecule type" value="Genomic_DNA"/>
</dbReference>
<dbReference type="SMART" id="SM01005">
    <property type="entry name" value="Ala_racemase_C"/>
    <property type="match status" value="1"/>
</dbReference>
<dbReference type="FunFam" id="2.40.37.10:FF:000006">
    <property type="entry name" value="Alanine racemase"/>
    <property type="match status" value="1"/>
</dbReference>
<dbReference type="GO" id="GO:0009252">
    <property type="term" value="P:peptidoglycan biosynthetic process"/>
    <property type="evidence" value="ECO:0007669"/>
    <property type="project" value="TreeGrafter"/>
</dbReference>
<feature type="binding site" evidence="5 7">
    <location>
        <position position="150"/>
    </location>
    <ligand>
        <name>substrate</name>
    </ligand>
</feature>
<evidence type="ECO:0000256" key="4">
    <source>
        <dbReference type="ARBA" id="ARBA00023235"/>
    </source>
</evidence>
<comment type="cofactor">
    <cofactor evidence="2 5 6">
        <name>pyridoxal 5'-phosphate</name>
        <dbReference type="ChEBI" id="CHEBI:597326"/>
    </cofactor>
</comment>
<evidence type="ECO:0000256" key="2">
    <source>
        <dbReference type="ARBA" id="ARBA00001933"/>
    </source>
</evidence>
<name>A0A167GLB3_9BACL</name>
<dbReference type="PANTHER" id="PTHR30511">
    <property type="entry name" value="ALANINE RACEMASE"/>
    <property type="match status" value="1"/>
</dbReference>
<proteinExistence type="inferred from homology"/>
<dbReference type="Pfam" id="PF00842">
    <property type="entry name" value="Ala_racemase_C"/>
    <property type="match status" value="1"/>
</dbReference>